<dbReference type="FunFam" id="2.160.20.10:FF:000029">
    <property type="entry name" value="Pectinesterase 4"/>
    <property type="match status" value="1"/>
</dbReference>
<evidence type="ECO:0000259" key="10">
    <source>
        <dbReference type="Pfam" id="PF01095"/>
    </source>
</evidence>
<comment type="caution">
    <text evidence="11">The sequence shown here is derived from an EMBL/GenBank/DDBJ whole genome shotgun (WGS) entry which is preliminary data.</text>
</comment>
<sequence>TPSSPQTPAQDSKKGQGQWRGQSIVVAQDGTGNYYTVKEALNASEWRVDANERFVIHVKKGVYYESLVVNERMKNVELRGDGMGITIISSHRSVGNHDGNLIQVGTIVISGDGFVARDITFENTAGVNSGQAPAAIVNANHAAFYRCGFKGYQDTLYAQLGLQFYKECHIYGTVDFICGDATAVFQNSRIYARKRSLIANEIVIAASQRNNETSMTGFVFQRCQLVPDADLEPVINSYLIYLGRPWGHFSRTVYMQNEFDIPVAADGWLEWEDRPGDTHYVEYREYDNRGIGASTDQRVTWNGYQVIFDPIEAEKYTVARFLYADTWLPALGVPYTPGL</sequence>
<evidence type="ECO:0000256" key="1">
    <source>
        <dbReference type="ARBA" id="ARBA00004191"/>
    </source>
</evidence>
<evidence type="ECO:0000313" key="12">
    <source>
        <dbReference type="Proteomes" id="UP000836841"/>
    </source>
</evidence>
<dbReference type="GO" id="GO:0030599">
    <property type="term" value="F:pectinesterase activity"/>
    <property type="evidence" value="ECO:0007669"/>
    <property type="project" value="UniProtKB-EC"/>
</dbReference>
<dbReference type="EC" id="3.1.1.11" evidence="3"/>
<evidence type="ECO:0000313" key="11">
    <source>
        <dbReference type="EMBL" id="CAH2041846.1"/>
    </source>
</evidence>
<feature type="region of interest" description="Disordered" evidence="9">
    <location>
        <begin position="1"/>
        <end position="20"/>
    </location>
</feature>
<dbReference type="InterPro" id="IPR000070">
    <property type="entry name" value="Pectinesterase_cat"/>
</dbReference>
<feature type="compositionally biased region" description="Polar residues" evidence="9">
    <location>
        <begin position="1"/>
        <end position="10"/>
    </location>
</feature>
<evidence type="ECO:0000256" key="5">
    <source>
        <dbReference type="ARBA" id="ARBA00022525"/>
    </source>
</evidence>
<evidence type="ECO:0000256" key="6">
    <source>
        <dbReference type="ARBA" id="ARBA00022801"/>
    </source>
</evidence>
<dbReference type="AlphaFoldDB" id="A0AAU9RHW2"/>
<gene>
    <name evidence="11" type="ORF">TAV2_LOCUS4550</name>
</gene>
<evidence type="ECO:0000256" key="4">
    <source>
        <dbReference type="ARBA" id="ARBA00022512"/>
    </source>
</evidence>
<organism evidence="11 12">
    <name type="scientific">Thlaspi arvense</name>
    <name type="common">Field penny-cress</name>
    <dbReference type="NCBI Taxonomy" id="13288"/>
    <lineage>
        <taxon>Eukaryota</taxon>
        <taxon>Viridiplantae</taxon>
        <taxon>Streptophyta</taxon>
        <taxon>Embryophyta</taxon>
        <taxon>Tracheophyta</taxon>
        <taxon>Spermatophyta</taxon>
        <taxon>Magnoliopsida</taxon>
        <taxon>eudicotyledons</taxon>
        <taxon>Gunneridae</taxon>
        <taxon>Pentapetalae</taxon>
        <taxon>rosids</taxon>
        <taxon>malvids</taxon>
        <taxon>Brassicales</taxon>
        <taxon>Brassicaceae</taxon>
        <taxon>Thlaspideae</taxon>
        <taxon>Thlaspi</taxon>
    </lineage>
</organism>
<dbReference type="EMBL" id="CAJVSB020000127">
    <property type="protein sequence ID" value="CAH2041846.1"/>
    <property type="molecule type" value="Genomic_DNA"/>
</dbReference>
<dbReference type="GO" id="GO:0042545">
    <property type="term" value="P:cell wall modification"/>
    <property type="evidence" value="ECO:0007669"/>
    <property type="project" value="InterPro"/>
</dbReference>
<evidence type="ECO:0000256" key="3">
    <source>
        <dbReference type="ARBA" id="ARBA00013229"/>
    </source>
</evidence>
<dbReference type="InterPro" id="IPR011050">
    <property type="entry name" value="Pectin_lyase_fold/virulence"/>
</dbReference>
<feature type="domain" description="Pectinesterase catalytic" evidence="10">
    <location>
        <begin position="24"/>
        <end position="324"/>
    </location>
</feature>
<dbReference type="SUPFAM" id="SSF51126">
    <property type="entry name" value="Pectin lyase-like"/>
    <property type="match status" value="1"/>
</dbReference>
<keyword evidence="6" id="KW-0378">Hydrolase</keyword>
<evidence type="ECO:0000256" key="9">
    <source>
        <dbReference type="SAM" id="MobiDB-lite"/>
    </source>
</evidence>
<name>A0AAU9RHW2_THLAR</name>
<evidence type="ECO:0000256" key="7">
    <source>
        <dbReference type="ARBA" id="ARBA00023085"/>
    </source>
</evidence>
<feature type="non-terminal residue" evidence="11">
    <location>
        <position position="1"/>
    </location>
</feature>
<dbReference type="InterPro" id="IPR012334">
    <property type="entry name" value="Pectin_lyas_fold"/>
</dbReference>
<keyword evidence="7" id="KW-0063">Aspartyl esterase</keyword>
<reference evidence="11 12" key="1">
    <citation type="submission" date="2022-03" db="EMBL/GenBank/DDBJ databases">
        <authorList>
            <person name="Nunn A."/>
            <person name="Chopra R."/>
            <person name="Nunn A."/>
            <person name="Contreras Garrido A."/>
        </authorList>
    </citation>
    <scope>NUCLEOTIDE SEQUENCE [LARGE SCALE GENOMIC DNA]</scope>
</reference>
<dbReference type="Proteomes" id="UP000836841">
    <property type="component" value="Unassembled WGS sequence"/>
</dbReference>
<evidence type="ECO:0000256" key="8">
    <source>
        <dbReference type="ARBA" id="ARBA00023316"/>
    </source>
</evidence>
<accession>A0AAU9RHW2</accession>
<evidence type="ECO:0000256" key="2">
    <source>
        <dbReference type="ARBA" id="ARBA00005184"/>
    </source>
</evidence>
<keyword evidence="12" id="KW-1185">Reference proteome</keyword>
<comment type="subcellular location">
    <subcellularLocation>
        <location evidence="1">Secreted</location>
        <location evidence="1">Cell wall</location>
    </subcellularLocation>
</comment>
<proteinExistence type="predicted"/>
<keyword evidence="8" id="KW-0961">Cell wall biogenesis/degradation</keyword>
<keyword evidence="4" id="KW-0134">Cell wall</keyword>
<dbReference type="PANTHER" id="PTHR31707">
    <property type="entry name" value="PECTINESTERASE"/>
    <property type="match status" value="1"/>
</dbReference>
<comment type="pathway">
    <text evidence="2">Glycan metabolism; pectin degradation; 2-dehydro-3-deoxy-D-gluconate from pectin: step 1/5.</text>
</comment>
<keyword evidence="5" id="KW-0964">Secreted</keyword>
<dbReference type="Pfam" id="PF01095">
    <property type="entry name" value="Pectinesterase"/>
    <property type="match status" value="1"/>
</dbReference>
<dbReference type="Gene3D" id="2.160.20.10">
    <property type="entry name" value="Single-stranded right-handed beta-helix, Pectin lyase-like"/>
    <property type="match status" value="1"/>
</dbReference>
<protein>
    <recommendedName>
        <fullName evidence="3">pectinesterase</fullName>
        <ecNumber evidence="3">3.1.1.11</ecNumber>
    </recommendedName>
</protein>